<keyword evidence="2" id="KW-1185">Reference proteome</keyword>
<name>A0A0A8B4B7_9ACTN</name>
<dbReference type="KEGG" id="cbac:JI75_06480"/>
<sequence length="153" mass="16859">MVPRTRMAARLGLLTASKLLESAFPAGSFAVCDRGTPALLPFGLKGSKLVGHSHEHKNRPKRRAIPTNAANEYMSRGGTVRDAAAICESPTGQYPHSVPMSKLNAKAMIVMPMVRHDIVTIRRMNRCFGDLLDRVEVGAIRFIYRPLPTRSPH</sequence>
<accession>A0A0A8B4B7</accession>
<dbReference type="EMBL" id="CP009302">
    <property type="protein sequence ID" value="AJC12351.1"/>
    <property type="molecule type" value="Genomic_DNA"/>
</dbReference>
<reference evidence="2" key="1">
    <citation type="submission" date="2014-08" db="EMBL/GenBank/DDBJ databases">
        <title>Coriobacteriaceae sp. complete genome.</title>
        <authorList>
            <person name="Looft T."/>
            <person name="Bayles D.O."/>
            <person name="Stanton T.B."/>
        </authorList>
    </citation>
    <scope>NUCLEOTIDE SEQUENCE [LARGE SCALE GENOMIC DNA]</scope>
    <source>
        <strain evidence="2">68-1-3</strain>
    </source>
</reference>
<protein>
    <submittedName>
        <fullName evidence="1">Uncharacterized protein</fullName>
    </submittedName>
</protein>
<dbReference type="AlphaFoldDB" id="A0A0A8B4B7"/>
<organism evidence="1 2">
    <name type="scientific">Berryella intestinalis</name>
    <dbReference type="NCBI Taxonomy" id="1531429"/>
    <lineage>
        <taxon>Bacteria</taxon>
        <taxon>Bacillati</taxon>
        <taxon>Actinomycetota</taxon>
        <taxon>Coriobacteriia</taxon>
        <taxon>Eggerthellales</taxon>
        <taxon>Eggerthellaceae</taxon>
        <taxon>Berryella</taxon>
    </lineage>
</organism>
<evidence type="ECO:0000313" key="1">
    <source>
        <dbReference type="EMBL" id="AJC12351.1"/>
    </source>
</evidence>
<reference evidence="1 2" key="2">
    <citation type="journal article" date="2015" name="Genome Announc.">
        <title>Complete Genome Sequence of Coriobacteriaceae Strain 68-1-3, a Novel Mucus-Degrading Isolate from the Swine Intestinal Tract.</title>
        <authorList>
            <person name="Looft T."/>
            <person name="Bayles D.O."/>
            <person name="Alt D.P."/>
            <person name="Stanton T.B."/>
        </authorList>
    </citation>
    <scope>NUCLEOTIDE SEQUENCE [LARGE SCALE GENOMIC DNA]</scope>
    <source>
        <strain evidence="1 2">68-1-3</strain>
    </source>
</reference>
<evidence type="ECO:0000313" key="2">
    <source>
        <dbReference type="Proteomes" id="UP000031121"/>
    </source>
</evidence>
<gene>
    <name evidence="1" type="ORF">JI75_06480</name>
</gene>
<dbReference type="Proteomes" id="UP000031121">
    <property type="component" value="Chromosome"/>
</dbReference>
<dbReference type="HOGENOM" id="CLU_1710156_0_0_11"/>
<proteinExistence type="predicted"/>